<evidence type="ECO:0000313" key="3">
    <source>
        <dbReference type="EMBL" id="QBK06138.1"/>
    </source>
</evidence>
<dbReference type="EMBL" id="CP031395">
    <property type="protein sequence ID" value="QBK06138.1"/>
    <property type="molecule type" value="Genomic_DNA"/>
</dbReference>
<evidence type="ECO:0000256" key="2">
    <source>
        <dbReference type="SAM" id="Phobius"/>
    </source>
</evidence>
<sequence>MSFERLFFSVLGFFLRLGLLLIGLLVMVLVLALSVLMLVGWGLYALVARLLGRPVQPLAFTILRQTQAQFFRRAQARPGAPGGAEVIDVNSREVDASPSDRLGR</sequence>
<dbReference type="AlphaFoldDB" id="A0A4P6UL72"/>
<keyword evidence="2" id="KW-0812">Transmembrane</keyword>
<dbReference type="KEGG" id="hgr:DW355_16710"/>
<keyword evidence="2" id="KW-1133">Transmembrane helix</keyword>
<accession>A0A4P6UL72</accession>
<gene>
    <name evidence="3" type="ORF">DW355_16710</name>
</gene>
<reference evidence="3 4" key="1">
    <citation type="submission" date="2018-07" db="EMBL/GenBank/DDBJ databases">
        <title>Exploring interactions and the metabolic potential of the ultra-small soil bacteria Hylemonella gracilis.</title>
        <authorList>
            <person name="Tyc O."/>
            <person name="Kulkarni P."/>
            <person name="Gawehns F."/>
            <person name="Hundscheid M."/>
            <person name="Zweers H."/>
            <person name="Garbeva P."/>
        </authorList>
    </citation>
    <scope>NUCLEOTIDE SEQUENCE [LARGE SCALE GENOMIC DNA]</scope>
    <source>
        <strain evidence="3 4">NS1</strain>
    </source>
</reference>
<organism evidence="3 4">
    <name type="scientific">Hylemonella gracilis</name>
    <dbReference type="NCBI Taxonomy" id="80880"/>
    <lineage>
        <taxon>Bacteria</taxon>
        <taxon>Pseudomonadati</taxon>
        <taxon>Pseudomonadota</taxon>
        <taxon>Betaproteobacteria</taxon>
        <taxon>Burkholderiales</taxon>
        <taxon>Comamonadaceae</taxon>
        <taxon>Hylemonella</taxon>
    </lineage>
</organism>
<name>A0A4P6UL72_9BURK</name>
<proteinExistence type="predicted"/>
<protein>
    <recommendedName>
        <fullName evidence="5">DUF4389 domain-containing protein</fullName>
    </recommendedName>
</protein>
<evidence type="ECO:0000313" key="4">
    <source>
        <dbReference type="Proteomes" id="UP000292939"/>
    </source>
</evidence>
<dbReference type="Proteomes" id="UP000292939">
    <property type="component" value="Chromosome"/>
</dbReference>
<dbReference type="RefSeq" id="WP_131281797.1">
    <property type="nucleotide sequence ID" value="NZ_CP031395.1"/>
</dbReference>
<evidence type="ECO:0008006" key="5">
    <source>
        <dbReference type="Google" id="ProtNLM"/>
    </source>
</evidence>
<evidence type="ECO:0000256" key="1">
    <source>
        <dbReference type="SAM" id="MobiDB-lite"/>
    </source>
</evidence>
<feature type="region of interest" description="Disordered" evidence="1">
    <location>
        <begin position="76"/>
        <end position="104"/>
    </location>
</feature>
<keyword evidence="2" id="KW-0472">Membrane</keyword>
<feature type="transmembrane region" description="Helical" evidence="2">
    <location>
        <begin position="20"/>
        <end position="47"/>
    </location>
</feature>